<sequence length="562" mass="62143">MNAITEPLLIKQGDRELVSFATHPAKYQHWTLAVDGEVASLKLDINEDGGIKPGYKLKLNSYDLGVDIELHDAINRIRFEHPSVKVVVFESGREKIWCSGANIYMLGLSTHAWKVNFCKFTNETRNGLEDSSRNDGLKSLASVTGACAGGGYELALACDRIVMVDDRSSTVSLPEVPLLGVLPGTGGLTRVTDKRKVRRDLADIFCTTSEGVRADRARDWKLIDAHAKPQQFPQLVAAEVEALKKQSTRAGGKGIVLTPVPLRLEDNGYHYTTVEATLDRAARIATITVHAPNANIESTPEAIEAAGANWWPLQLARELDDLILNLRTNELEIGTWVLKTRGDHNKVMAADDVLEKHKSHWLVRETIGALRRTLARLDVTSRSLIALVDQGSCFSGTLFELALAADRIYMLDLPDAPDAAPSLQLSEANFGRYPEVNGLTRLQTRFCEDEATIAQLHSLQDSQLRADQALALGLVTLTPDDIDWDDEIRITLEERASLSPDALTGMEASLRFPGKETMETRVFGRLSAWQNWIFIRPNAVGEEGALKLFGTGKKAKFDWKRI</sequence>
<dbReference type="Gene3D" id="3.90.226.10">
    <property type="entry name" value="2-enoyl-CoA Hydratase, Chain A, domain 1"/>
    <property type="match status" value="2"/>
</dbReference>
<dbReference type="RefSeq" id="WP_153583057.1">
    <property type="nucleotide sequence ID" value="NZ_WJBU01000001.1"/>
</dbReference>
<dbReference type="PANTHER" id="PTHR11941">
    <property type="entry name" value="ENOYL-COA HYDRATASE-RELATED"/>
    <property type="match status" value="1"/>
</dbReference>
<dbReference type="InterPro" id="IPR029045">
    <property type="entry name" value="ClpP/crotonase-like_dom_sf"/>
</dbReference>
<dbReference type="CDD" id="cd06558">
    <property type="entry name" value="crotonase-like"/>
    <property type="match status" value="1"/>
</dbReference>
<dbReference type="AlphaFoldDB" id="A0A844AY59"/>
<dbReference type="SUPFAM" id="SSF52096">
    <property type="entry name" value="ClpP/crotonase"/>
    <property type="match status" value="2"/>
</dbReference>
<organism evidence="1 2">
    <name type="scientific">Caenimonas koreensis DSM 17982</name>
    <dbReference type="NCBI Taxonomy" id="1121255"/>
    <lineage>
        <taxon>Bacteria</taxon>
        <taxon>Pseudomonadati</taxon>
        <taxon>Pseudomonadota</taxon>
        <taxon>Betaproteobacteria</taxon>
        <taxon>Burkholderiales</taxon>
        <taxon>Comamonadaceae</taxon>
        <taxon>Caenimonas</taxon>
    </lineage>
</organism>
<dbReference type="PANTHER" id="PTHR11941:SF54">
    <property type="entry name" value="ENOYL-COA HYDRATASE, MITOCHONDRIAL"/>
    <property type="match status" value="1"/>
</dbReference>
<comment type="caution">
    <text evidence="1">The sequence shown here is derived from an EMBL/GenBank/DDBJ whole genome shotgun (WGS) entry which is preliminary data.</text>
</comment>
<keyword evidence="1" id="KW-0456">Lyase</keyword>
<reference evidence="1 2" key="1">
    <citation type="submission" date="2019-11" db="EMBL/GenBank/DDBJ databases">
        <title>Caenimonas koreensis gen. nov., sp. nov., isolated from activated sludge.</title>
        <authorList>
            <person name="Seung H.R."/>
        </authorList>
    </citation>
    <scope>NUCLEOTIDE SEQUENCE [LARGE SCALE GENOMIC DNA]</scope>
    <source>
        <strain evidence="1 2">EMB320</strain>
    </source>
</reference>
<name>A0A844AY59_9BURK</name>
<gene>
    <name evidence="1" type="ORF">GHT07_00305</name>
</gene>
<keyword evidence="2" id="KW-1185">Reference proteome</keyword>
<protein>
    <submittedName>
        <fullName evidence="1">Benzoyl-CoA-dihydrodiol lyase</fullName>
    </submittedName>
</protein>
<dbReference type="EMBL" id="WJBU01000001">
    <property type="protein sequence ID" value="MRD45703.1"/>
    <property type="molecule type" value="Genomic_DNA"/>
</dbReference>
<dbReference type="Proteomes" id="UP000487350">
    <property type="component" value="Unassembled WGS sequence"/>
</dbReference>
<evidence type="ECO:0000313" key="2">
    <source>
        <dbReference type="Proteomes" id="UP000487350"/>
    </source>
</evidence>
<dbReference type="NCBIfam" id="TIGR03222">
    <property type="entry name" value="benzo_boxC"/>
    <property type="match status" value="1"/>
</dbReference>
<dbReference type="InterPro" id="IPR001753">
    <property type="entry name" value="Enoyl-CoA_hydra/iso"/>
</dbReference>
<evidence type="ECO:0000313" key="1">
    <source>
        <dbReference type="EMBL" id="MRD45703.1"/>
    </source>
</evidence>
<accession>A0A844AY59</accession>
<dbReference type="GO" id="GO:0006635">
    <property type="term" value="P:fatty acid beta-oxidation"/>
    <property type="evidence" value="ECO:0007669"/>
    <property type="project" value="TreeGrafter"/>
</dbReference>
<dbReference type="Pfam" id="PF00378">
    <property type="entry name" value="ECH_1"/>
    <property type="match status" value="1"/>
</dbReference>
<dbReference type="InterPro" id="IPR017633">
    <property type="entry name" value="Benz-CoA_dihydrodiol_lyase"/>
</dbReference>
<dbReference type="GO" id="GO:0016829">
    <property type="term" value="F:lyase activity"/>
    <property type="evidence" value="ECO:0007669"/>
    <property type="project" value="UniProtKB-KW"/>
</dbReference>
<proteinExistence type="predicted"/>
<dbReference type="OrthoDB" id="7234377at2"/>